<proteinExistence type="predicted"/>
<organism evidence="2 3">
    <name type="scientific">Dissophora globulifera</name>
    <dbReference type="NCBI Taxonomy" id="979702"/>
    <lineage>
        <taxon>Eukaryota</taxon>
        <taxon>Fungi</taxon>
        <taxon>Fungi incertae sedis</taxon>
        <taxon>Mucoromycota</taxon>
        <taxon>Mortierellomycotina</taxon>
        <taxon>Mortierellomycetes</taxon>
        <taxon>Mortierellales</taxon>
        <taxon>Mortierellaceae</taxon>
        <taxon>Dissophora</taxon>
    </lineage>
</organism>
<reference evidence="2" key="1">
    <citation type="journal article" date="2020" name="Fungal Divers.">
        <title>Resolving the Mortierellaceae phylogeny through synthesis of multi-gene phylogenetics and phylogenomics.</title>
        <authorList>
            <person name="Vandepol N."/>
            <person name="Liber J."/>
            <person name="Desiro A."/>
            <person name="Na H."/>
            <person name="Kennedy M."/>
            <person name="Barry K."/>
            <person name="Grigoriev I.V."/>
            <person name="Miller A.N."/>
            <person name="O'Donnell K."/>
            <person name="Stajich J.E."/>
            <person name="Bonito G."/>
        </authorList>
    </citation>
    <scope>NUCLEOTIDE SEQUENCE</scope>
    <source>
        <strain evidence="2">REB-010B</strain>
    </source>
</reference>
<comment type="caution">
    <text evidence="2">The sequence shown here is derived from an EMBL/GenBank/DDBJ whole genome shotgun (WGS) entry which is preliminary data.</text>
</comment>
<feature type="compositionally biased region" description="Polar residues" evidence="1">
    <location>
        <begin position="25"/>
        <end position="42"/>
    </location>
</feature>
<feature type="compositionally biased region" description="Polar residues" evidence="1">
    <location>
        <begin position="180"/>
        <end position="194"/>
    </location>
</feature>
<name>A0A9P6USB0_9FUNG</name>
<evidence type="ECO:0000256" key="1">
    <source>
        <dbReference type="SAM" id="MobiDB-lite"/>
    </source>
</evidence>
<sequence length="194" mass="20572">MAMRDPDENQDDKDDALVSDMEHASLSTGAAKTEDTPLSDTQVAGAKGTKAEDGSQQQQQQQHRGSQEGEEPSATPTDRAVLGGTRVKGEDNEANDGDINSRQTQPQDRTTAQPMMLIHGGNSSSTDYFAHREPLVLNTTSSLTGDKGLLTPSPVSALSPRPSSPYSGSEHSQQQQQQQPTSTLTTALHNSASG</sequence>
<protein>
    <submittedName>
        <fullName evidence="2">Uncharacterized protein</fullName>
    </submittedName>
</protein>
<gene>
    <name evidence="2" type="ORF">BGZ99_006504</name>
</gene>
<keyword evidence="3" id="KW-1185">Reference proteome</keyword>
<dbReference type="EMBL" id="JAAAIP010000441">
    <property type="protein sequence ID" value="KAG0317098.1"/>
    <property type="molecule type" value="Genomic_DNA"/>
</dbReference>
<feature type="region of interest" description="Disordered" evidence="1">
    <location>
        <begin position="1"/>
        <end position="125"/>
    </location>
</feature>
<dbReference type="Proteomes" id="UP000738325">
    <property type="component" value="Unassembled WGS sequence"/>
</dbReference>
<dbReference type="AlphaFoldDB" id="A0A9P6USB0"/>
<feature type="region of interest" description="Disordered" evidence="1">
    <location>
        <begin position="140"/>
        <end position="194"/>
    </location>
</feature>
<evidence type="ECO:0000313" key="2">
    <source>
        <dbReference type="EMBL" id="KAG0317098.1"/>
    </source>
</evidence>
<accession>A0A9P6USB0</accession>
<feature type="compositionally biased region" description="Polar residues" evidence="1">
    <location>
        <begin position="98"/>
        <end position="113"/>
    </location>
</feature>
<feature type="non-terminal residue" evidence="2">
    <location>
        <position position="194"/>
    </location>
</feature>
<evidence type="ECO:0000313" key="3">
    <source>
        <dbReference type="Proteomes" id="UP000738325"/>
    </source>
</evidence>